<dbReference type="GO" id="GO:0070979">
    <property type="term" value="P:protein K11-linked ubiquitination"/>
    <property type="evidence" value="ECO:0007669"/>
    <property type="project" value="TreeGrafter"/>
</dbReference>
<dbReference type="SUPFAM" id="SSF46785">
    <property type="entry name" value="Winged helix' DNA-binding domain"/>
    <property type="match status" value="1"/>
</dbReference>
<dbReference type="Gene3D" id="1.20.1310.10">
    <property type="entry name" value="Cullin Repeats"/>
    <property type="match status" value="1"/>
</dbReference>
<dbReference type="GO" id="GO:0006511">
    <property type="term" value="P:ubiquitin-dependent protein catabolic process"/>
    <property type="evidence" value="ECO:0007669"/>
    <property type="project" value="InterPro"/>
</dbReference>
<dbReference type="InterPro" id="IPR059120">
    <property type="entry name" value="Cullin-like_AB"/>
</dbReference>
<keyword evidence="3" id="KW-0498">Mitosis</keyword>
<dbReference type="GO" id="GO:0005680">
    <property type="term" value="C:anaphase-promoting complex"/>
    <property type="evidence" value="ECO:0007669"/>
    <property type="project" value="TreeGrafter"/>
</dbReference>
<dbReference type="FunFam" id="1.20.1310.10:FF:000052">
    <property type="entry name" value="Anaphase-promoting complex subunit 2"/>
    <property type="match status" value="1"/>
</dbReference>
<dbReference type="PROSITE" id="PS50069">
    <property type="entry name" value="CULLIN_2"/>
    <property type="match status" value="1"/>
</dbReference>
<protein>
    <recommendedName>
        <fullName evidence="1">Anaphase-promoting complex subunit 2</fullName>
    </recommendedName>
</protein>
<dbReference type="KEGG" id="obi:106880975"/>
<keyword evidence="5" id="KW-0131">Cell cycle</keyword>
<dbReference type="OrthoDB" id="5581181at2759"/>
<dbReference type="SMART" id="SM01013">
    <property type="entry name" value="APC2"/>
    <property type="match status" value="1"/>
</dbReference>
<feature type="domain" description="Cullin family profile" evidence="7">
    <location>
        <begin position="416"/>
        <end position="671"/>
    </location>
</feature>
<gene>
    <name evidence="8" type="ORF">OCBIM_22028596mg</name>
</gene>
<evidence type="ECO:0000256" key="5">
    <source>
        <dbReference type="ARBA" id="ARBA00023306"/>
    </source>
</evidence>
<evidence type="ECO:0000313" key="8">
    <source>
        <dbReference type="EMBL" id="KOF97749.1"/>
    </source>
</evidence>
<dbReference type="InterPro" id="IPR044554">
    <property type="entry name" value="ANAPC2"/>
</dbReference>
<name>A0A0L8I8M4_OCTBM</name>
<dbReference type="PANTHER" id="PTHR45957">
    <property type="entry name" value="ANAPHASE-PROMOTING COMPLEX SUBUNIT 2"/>
    <property type="match status" value="1"/>
</dbReference>
<evidence type="ECO:0000256" key="6">
    <source>
        <dbReference type="PROSITE-ProRule" id="PRU00330"/>
    </source>
</evidence>
<dbReference type="Pfam" id="PF08672">
    <property type="entry name" value="ANAPC2"/>
    <property type="match status" value="1"/>
</dbReference>
<dbReference type="GO" id="GO:0007091">
    <property type="term" value="P:metaphase/anaphase transition of mitotic cell cycle"/>
    <property type="evidence" value="ECO:0007669"/>
    <property type="project" value="TreeGrafter"/>
</dbReference>
<dbReference type="InterPro" id="IPR016158">
    <property type="entry name" value="Cullin_homology"/>
</dbReference>
<dbReference type="Pfam" id="PF25773">
    <property type="entry name" value="TPR_ANAPC2"/>
    <property type="match status" value="1"/>
</dbReference>
<dbReference type="InterPro" id="IPR036388">
    <property type="entry name" value="WH-like_DNA-bd_sf"/>
</dbReference>
<dbReference type="Gene3D" id="3.30.230.130">
    <property type="entry name" value="Cullin, Chain C, Domain 2"/>
    <property type="match status" value="1"/>
</dbReference>
<dbReference type="AlphaFoldDB" id="A0A0L8I8M4"/>
<dbReference type="SMART" id="SM00182">
    <property type="entry name" value="CULLIN"/>
    <property type="match status" value="1"/>
</dbReference>
<dbReference type="InterPro" id="IPR057975">
    <property type="entry name" value="TPR_ANAPC2"/>
</dbReference>
<dbReference type="InterPro" id="IPR036390">
    <property type="entry name" value="WH_DNA-bd_sf"/>
</dbReference>
<keyword evidence="4" id="KW-0833">Ubl conjugation pathway</keyword>
<evidence type="ECO:0000256" key="3">
    <source>
        <dbReference type="ARBA" id="ARBA00022776"/>
    </source>
</evidence>
<evidence type="ECO:0000259" key="7">
    <source>
        <dbReference type="PROSITE" id="PS50069"/>
    </source>
</evidence>
<dbReference type="InterPro" id="IPR036317">
    <property type="entry name" value="Cullin_homology_sf"/>
</dbReference>
<dbReference type="Gene3D" id="1.10.10.10">
    <property type="entry name" value="Winged helix-like DNA-binding domain superfamily/Winged helix DNA-binding domain"/>
    <property type="match status" value="1"/>
</dbReference>
<dbReference type="EMBL" id="KQ416263">
    <property type="protein sequence ID" value="KOF97749.1"/>
    <property type="molecule type" value="Genomic_DNA"/>
</dbReference>
<evidence type="ECO:0000256" key="1">
    <source>
        <dbReference type="ARBA" id="ARBA00016068"/>
    </source>
</evidence>
<dbReference type="FunFam" id="1.10.10.10:FF:000877">
    <property type="entry name" value="Anaphase-promoting complex subunit"/>
    <property type="match status" value="1"/>
</dbReference>
<dbReference type="GO" id="GO:0031625">
    <property type="term" value="F:ubiquitin protein ligase binding"/>
    <property type="evidence" value="ECO:0007669"/>
    <property type="project" value="InterPro"/>
</dbReference>
<keyword evidence="2" id="KW-0132">Cell division</keyword>
<dbReference type="InterPro" id="IPR014786">
    <property type="entry name" value="ANAPC2_C"/>
</dbReference>
<dbReference type="GO" id="GO:0051301">
    <property type="term" value="P:cell division"/>
    <property type="evidence" value="ECO:0007669"/>
    <property type="project" value="UniProtKB-KW"/>
</dbReference>
<accession>A0A0L8I8M4</accession>
<sequence>MSNYDSLNNAWNLATQVLIPSQPSNPLASPHEKPACSPVNEVDFNAAIEVLRQHQLTHIIEDWFIEYVQSEMRDEIAPKFWSYFAEEKDSLSVQLNNFVLAVDYLYSALDKHNDSIEKIELIINRYPPSNYRTGTLFKKSLKETATTLCKALLFSSKDRKIFKVTESFYLKAFKVYQHTSSGEQDDEKLAESSELGHCNGCDEEQDECKCTEFMESFHTINRKLDKLNLLSKMAGSCITTIVHRTTKQHIELKCRGNLETSFLESLEKWLDKKVLGWLDLVWCSDQMSSTELQSLKEFKDTLRQYMYENYAGTLIDQLFSIIIDYPESEPAILDLKNCLMKTDLRSHLVISLKDALENRLLHPGVNTSNILAAYISAIRALRVLDPAGVILELVCEPVQKYLRDRDNTVRCIVSSLTEEGVNELSDELIRGLPHIVDDNAASDDEDWNKWIPDPVDADPTSMSKVRRTSDIISMLVNIYGSKELFVNEYRNLLADRILSQFNYDTEREIRYLELLKLRFGESQLHYCEVMLKDVTDSRRINAIIKEDKKKDEPEENADDIEINAMILSAQCWPTFREEKLNLPENMQTCLENYTKKFESRKGNRTLIWKPHLGLVNIDIELKERVLNLNVSPVHAAIIMQFQNKDQWTVEELSSVLQIPATALRRKIAYWQSQGLLKEEATDTFLLVEEQRANSDDIMLADEEETESAMASMRAQMEEQMQVFWTYIVGMLTNLESLPIERIHSMLRMFAVQGPSSVECSLAELKAFLDKKVKDQKLIYTSGVYRLSHS</sequence>
<organism evidence="8">
    <name type="scientific">Octopus bimaculoides</name>
    <name type="common">California two-spotted octopus</name>
    <dbReference type="NCBI Taxonomy" id="37653"/>
    <lineage>
        <taxon>Eukaryota</taxon>
        <taxon>Metazoa</taxon>
        <taxon>Spiralia</taxon>
        <taxon>Lophotrochozoa</taxon>
        <taxon>Mollusca</taxon>
        <taxon>Cephalopoda</taxon>
        <taxon>Coleoidea</taxon>
        <taxon>Octopodiformes</taxon>
        <taxon>Octopoda</taxon>
        <taxon>Incirrata</taxon>
        <taxon>Octopodidae</taxon>
        <taxon>Octopus</taxon>
    </lineage>
</organism>
<evidence type="ECO:0000256" key="4">
    <source>
        <dbReference type="ARBA" id="ARBA00022786"/>
    </source>
</evidence>
<dbReference type="SUPFAM" id="SSF75632">
    <property type="entry name" value="Cullin homology domain"/>
    <property type="match status" value="1"/>
</dbReference>
<dbReference type="PANTHER" id="PTHR45957:SF1">
    <property type="entry name" value="ANAPHASE-PROMOTING COMPLEX SUBUNIT 2"/>
    <property type="match status" value="1"/>
</dbReference>
<dbReference type="OMA" id="AAKWQES"/>
<evidence type="ECO:0000256" key="2">
    <source>
        <dbReference type="ARBA" id="ARBA00022618"/>
    </source>
</evidence>
<dbReference type="Pfam" id="PF26557">
    <property type="entry name" value="Cullin_AB"/>
    <property type="match status" value="1"/>
</dbReference>
<reference evidence="8" key="1">
    <citation type="submission" date="2015-07" db="EMBL/GenBank/DDBJ databases">
        <title>MeaNS - Measles Nucleotide Surveillance Program.</title>
        <authorList>
            <person name="Tran T."/>
            <person name="Druce J."/>
        </authorList>
    </citation>
    <scope>NUCLEOTIDE SEQUENCE</scope>
    <source>
        <strain evidence="8">UCB-OBI-ISO-001</strain>
        <tissue evidence="8">Gonad</tissue>
    </source>
</reference>
<dbReference type="STRING" id="37653.A0A0L8I8M4"/>
<proteinExistence type="inferred from homology"/>
<comment type="similarity">
    <text evidence="6">Belongs to the cullin family.</text>
</comment>